<accession>A0AAU9K388</accession>
<feature type="domain" description="Translation elongation factor EF1B beta/delta subunit guanine nucleotide exchange" evidence="4">
    <location>
        <begin position="127"/>
        <end position="237"/>
    </location>
</feature>
<dbReference type="PANTHER" id="PTHR11595">
    <property type="entry name" value="EF-HAND AND COILED-COIL DOMAIN-CONTAINING FAMILY MEMBER"/>
    <property type="match status" value="1"/>
</dbReference>
<dbReference type="InterPro" id="IPR014717">
    <property type="entry name" value="Transl_elong_EF1B/ribsomal_bS6"/>
</dbReference>
<evidence type="ECO:0000256" key="1">
    <source>
        <dbReference type="ARBA" id="ARBA00007411"/>
    </source>
</evidence>
<keyword evidence="2" id="KW-0251">Elongation factor</keyword>
<dbReference type="AlphaFoldDB" id="A0AAU9K388"/>
<dbReference type="GO" id="GO:0005085">
    <property type="term" value="F:guanyl-nucleotide exchange factor activity"/>
    <property type="evidence" value="ECO:0007669"/>
    <property type="project" value="TreeGrafter"/>
</dbReference>
<evidence type="ECO:0000256" key="2">
    <source>
        <dbReference type="ARBA" id="ARBA00022768"/>
    </source>
</evidence>
<keyword evidence="6" id="KW-1185">Reference proteome</keyword>
<proteinExistence type="inferred from homology"/>
<comment type="similarity">
    <text evidence="1">Belongs to the EF-1-beta/EF-1-delta family.</text>
</comment>
<dbReference type="Proteomes" id="UP001162131">
    <property type="component" value="Unassembled WGS sequence"/>
</dbReference>
<evidence type="ECO:0000313" key="6">
    <source>
        <dbReference type="Proteomes" id="UP001162131"/>
    </source>
</evidence>
<dbReference type="Gene3D" id="3.30.70.60">
    <property type="match status" value="1"/>
</dbReference>
<evidence type="ECO:0000256" key="3">
    <source>
        <dbReference type="ARBA" id="ARBA00022917"/>
    </source>
</evidence>
<dbReference type="GO" id="GO:0005829">
    <property type="term" value="C:cytosol"/>
    <property type="evidence" value="ECO:0007669"/>
    <property type="project" value="TreeGrafter"/>
</dbReference>
<comment type="caution">
    <text evidence="5">The sequence shown here is derived from an EMBL/GenBank/DDBJ whole genome shotgun (WGS) entry which is preliminary data.</text>
</comment>
<dbReference type="GO" id="GO:0005853">
    <property type="term" value="C:eukaryotic translation elongation factor 1 complex"/>
    <property type="evidence" value="ECO:0007669"/>
    <property type="project" value="InterPro"/>
</dbReference>
<dbReference type="SMART" id="SM00888">
    <property type="entry name" value="EF1_GNE"/>
    <property type="match status" value="1"/>
</dbReference>
<dbReference type="SUPFAM" id="SSF54984">
    <property type="entry name" value="eEF-1beta-like"/>
    <property type="match status" value="1"/>
</dbReference>
<dbReference type="GO" id="GO:0003746">
    <property type="term" value="F:translation elongation factor activity"/>
    <property type="evidence" value="ECO:0007669"/>
    <property type="project" value="UniProtKB-KW"/>
</dbReference>
<dbReference type="Pfam" id="PF00736">
    <property type="entry name" value="EF1_GNE"/>
    <property type="match status" value="1"/>
</dbReference>
<dbReference type="InterPro" id="IPR036219">
    <property type="entry name" value="eEF-1beta-like_sf"/>
</dbReference>
<sequence length="237" mass="26102">MALTASEPQRLEEALQANLYLTGDHPTHTDAKVFGELSGTSFDKAAFPNLWAWFQFISQFAPEITQQWPAPVQQAPAHVEAAPEQKAAEGAEEDDVDLFADDPSVEEEAKKLAEEKAKGKKEEPVGRSTVVFDVKPTTSTVDLDALAARIINEVQFPGLKWGAEFKKQPVAFGIFKLMVGCVMEDTVETEAIVEQIMEMTGQMNVEEEDEEGNGTGVWNTVEDNLVQSVDIANFQKL</sequence>
<evidence type="ECO:0000313" key="5">
    <source>
        <dbReference type="EMBL" id="CAG9333996.1"/>
    </source>
</evidence>
<gene>
    <name evidence="5" type="ORF">BSTOLATCC_MIC59801</name>
</gene>
<dbReference type="CDD" id="cd00292">
    <property type="entry name" value="EF1B"/>
    <property type="match status" value="1"/>
</dbReference>
<evidence type="ECO:0000259" key="4">
    <source>
        <dbReference type="SMART" id="SM00888"/>
    </source>
</evidence>
<keyword evidence="3" id="KW-0648">Protein biosynthesis</keyword>
<dbReference type="SUPFAM" id="SSF47616">
    <property type="entry name" value="GST C-terminal domain-like"/>
    <property type="match status" value="1"/>
</dbReference>
<protein>
    <recommendedName>
        <fullName evidence="4">Translation elongation factor EF1B beta/delta subunit guanine nucleotide exchange domain-containing protein</fullName>
    </recommendedName>
</protein>
<dbReference type="PANTHER" id="PTHR11595:SF21">
    <property type="entry name" value="ELONGATION FACTOR 1-BETA"/>
    <property type="match status" value="1"/>
</dbReference>
<dbReference type="InterPro" id="IPR014038">
    <property type="entry name" value="EF1B_bsu/dsu_GNE"/>
</dbReference>
<organism evidence="5 6">
    <name type="scientific">Blepharisma stoltei</name>
    <dbReference type="NCBI Taxonomy" id="1481888"/>
    <lineage>
        <taxon>Eukaryota</taxon>
        <taxon>Sar</taxon>
        <taxon>Alveolata</taxon>
        <taxon>Ciliophora</taxon>
        <taxon>Postciliodesmatophora</taxon>
        <taxon>Heterotrichea</taxon>
        <taxon>Heterotrichida</taxon>
        <taxon>Blepharismidae</taxon>
        <taxon>Blepharisma</taxon>
    </lineage>
</organism>
<dbReference type="CDD" id="cd00299">
    <property type="entry name" value="GST_C_family"/>
    <property type="match status" value="1"/>
</dbReference>
<dbReference type="InterPro" id="IPR036282">
    <property type="entry name" value="Glutathione-S-Trfase_C_sf"/>
</dbReference>
<reference evidence="5" key="1">
    <citation type="submission" date="2021-09" db="EMBL/GenBank/DDBJ databases">
        <authorList>
            <consortium name="AG Swart"/>
            <person name="Singh M."/>
            <person name="Singh A."/>
            <person name="Seah K."/>
            <person name="Emmerich C."/>
        </authorList>
    </citation>
    <scope>NUCLEOTIDE SEQUENCE</scope>
    <source>
        <strain evidence="5">ATCC30299</strain>
    </source>
</reference>
<dbReference type="InterPro" id="IPR049720">
    <property type="entry name" value="EF1B_bsu/dsu"/>
</dbReference>
<dbReference type="EMBL" id="CAJZBQ010000057">
    <property type="protein sequence ID" value="CAG9333996.1"/>
    <property type="molecule type" value="Genomic_DNA"/>
</dbReference>
<name>A0AAU9K388_9CILI</name>